<dbReference type="PANTHER" id="PTHR37304:SF1">
    <property type="entry name" value="MEMBRANE PROTEIN"/>
    <property type="match status" value="1"/>
</dbReference>
<dbReference type="PANTHER" id="PTHR37304">
    <property type="entry name" value="MEMBRANE PROTEIN-RELATED"/>
    <property type="match status" value="1"/>
</dbReference>
<evidence type="ECO:0000313" key="3">
    <source>
        <dbReference type="Proteomes" id="UP000228812"/>
    </source>
</evidence>
<evidence type="ECO:0000256" key="1">
    <source>
        <dbReference type="SAM" id="Phobius"/>
    </source>
</evidence>
<feature type="transmembrane region" description="Helical" evidence="1">
    <location>
        <begin position="36"/>
        <end position="60"/>
    </location>
</feature>
<proteinExistence type="predicted"/>
<gene>
    <name evidence="2" type="ORF">COX26_01995</name>
</gene>
<dbReference type="EMBL" id="PCRZ01000034">
    <property type="protein sequence ID" value="PIP29840.1"/>
    <property type="molecule type" value="Genomic_DNA"/>
</dbReference>
<evidence type="ECO:0000313" key="2">
    <source>
        <dbReference type="EMBL" id="PIP29840.1"/>
    </source>
</evidence>
<feature type="transmembrane region" description="Helical" evidence="1">
    <location>
        <begin position="7"/>
        <end position="24"/>
    </location>
</feature>
<comment type="caution">
    <text evidence="2">The sequence shown here is derived from an EMBL/GenBank/DDBJ whole genome shotgun (WGS) entry which is preliminary data.</text>
</comment>
<dbReference type="Proteomes" id="UP000228812">
    <property type="component" value="Unassembled WGS sequence"/>
</dbReference>
<dbReference type="AlphaFoldDB" id="A0A2G9ZB52"/>
<keyword evidence="1" id="KW-0472">Membrane</keyword>
<keyword evidence="1" id="KW-0812">Transmembrane</keyword>
<reference evidence="2 3" key="1">
    <citation type="submission" date="2017-09" db="EMBL/GenBank/DDBJ databases">
        <title>Depth-based differentiation of microbial function through sediment-hosted aquifers and enrichment of novel symbionts in the deep terrestrial subsurface.</title>
        <authorList>
            <person name="Probst A.J."/>
            <person name="Ladd B."/>
            <person name="Jarett J.K."/>
            <person name="Geller-Mcgrath D.E."/>
            <person name="Sieber C.M."/>
            <person name="Emerson J.B."/>
            <person name="Anantharaman K."/>
            <person name="Thomas B.C."/>
            <person name="Malmstrom R."/>
            <person name="Stieglmeier M."/>
            <person name="Klingl A."/>
            <person name="Woyke T."/>
            <person name="Ryan C.M."/>
            <person name="Banfield J.F."/>
        </authorList>
    </citation>
    <scope>NUCLEOTIDE SEQUENCE [LARGE SCALE GENOMIC DNA]</scope>
    <source>
        <strain evidence="2">CG23_combo_of_CG06-09_8_20_14_all_54_14</strain>
    </source>
</reference>
<name>A0A2G9ZB52_9BACT</name>
<protein>
    <submittedName>
        <fullName evidence="2">DUF378 domain-containing protein</fullName>
    </submittedName>
</protein>
<dbReference type="Pfam" id="PF04070">
    <property type="entry name" value="DUF378"/>
    <property type="match status" value="1"/>
</dbReference>
<sequence>MNKLSAVDWIALALVIIGGLNWGLVGVFDFDLVGTIFGAISAITRVVYILVGLSAIYVLAISKSSGSNRSSPGFTTVGGFCYHGR</sequence>
<accession>A0A2G9ZB52</accession>
<keyword evidence="1" id="KW-1133">Transmembrane helix</keyword>
<dbReference type="InterPro" id="IPR007211">
    <property type="entry name" value="DUF378"/>
</dbReference>
<organism evidence="2 3">
    <name type="scientific">Candidatus Jorgensenbacteria bacterium CG23_combo_of_CG06-09_8_20_14_all_54_14</name>
    <dbReference type="NCBI Taxonomy" id="1974595"/>
    <lineage>
        <taxon>Bacteria</taxon>
        <taxon>Candidatus Joergenseniibacteriota</taxon>
    </lineage>
</organism>